<sequence length="187" mass="20157">MALESLLAEVSTPAHQYEILKIIIDKGAIAVIVLIIGVAINLILERYKSILAREQEISKITNPMILGMIASSEQLYQEGATAIREGASDFWAFENWCDSLLKAPLNLERTSFLDLVTGGRSAKLSVGTGTSTLEDFIAGCAANTELIALVSSDVFWNDPNVVGPGDSLILHLYSARLNSSVAPTLHL</sequence>
<accession>A0AB73INA2</accession>
<reference evidence="2" key="1">
    <citation type="submission" date="2023-07" db="EMBL/GenBank/DDBJ databases">
        <title>Sorghum-associated microbial communities from plants grown in Nebraska, USA.</title>
        <authorList>
            <person name="Schachtman D."/>
        </authorList>
    </citation>
    <scope>NUCLEOTIDE SEQUENCE</scope>
    <source>
        <strain evidence="2">DS1061</strain>
    </source>
</reference>
<evidence type="ECO:0000313" key="3">
    <source>
        <dbReference type="Proteomes" id="UP001229486"/>
    </source>
</evidence>
<keyword evidence="1" id="KW-1133">Transmembrane helix</keyword>
<evidence type="ECO:0000256" key="1">
    <source>
        <dbReference type="SAM" id="Phobius"/>
    </source>
</evidence>
<name>A0AB73INA2_9BURK</name>
<protein>
    <recommendedName>
        <fullName evidence="4">Type 4 secretion system PilS N-terminal domain-containing protein</fullName>
    </recommendedName>
</protein>
<organism evidence="2 3">
    <name type="scientific">Paraburkholderia caledonica</name>
    <dbReference type="NCBI Taxonomy" id="134536"/>
    <lineage>
        <taxon>Bacteria</taxon>
        <taxon>Pseudomonadati</taxon>
        <taxon>Pseudomonadota</taxon>
        <taxon>Betaproteobacteria</taxon>
        <taxon>Burkholderiales</taxon>
        <taxon>Burkholderiaceae</taxon>
        <taxon>Paraburkholderia</taxon>
    </lineage>
</organism>
<comment type="caution">
    <text evidence="2">The sequence shown here is derived from an EMBL/GenBank/DDBJ whole genome shotgun (WGS) entry which is preliminary data.</text>
</comment>
<dbReference type="RefSeq" id="WP_392396090.1">
    <property type="nucleotide sequence ID" value="NZ_JAURTK010000021.1"/>
</dbReference>
<keyword evidence="1" id="KW-0472">Membrane</keyword>
<feature type="transmembrane region" description="Helical" evidence="1">
    <location>
        <begin position="27"/>
        <end position="44"/>
    </location>
</feature>
<proteinExistence type="predicted"/>
<dbReference type="Proteomes" id="UP001229486">
    <property type="component" value="Unassembled WGS sequence"/>
</dbReference>
<dbReference type="AlphaFoldDB" id="A0AB73INA2"/>
<gene>
    <name evidence="2" type="ORF">J2793_006968</name>
</gene>
<keyword evidence="1" id="KW-0812">Transmembrane</keyword>
<evidence type="ECO:0008006" key="4">
    <source>
        <dbReference type="Google" id="ProtNLM"/>
    </source>
</evidence>
<dbReference type="EMBL" id="JAURTK010000021">
    <property type="protein sequence ID" value="MDP9651493.1"/>
    <property type="molecule type" value="Genomic_DNA"/>
</dbReference>
<evidence type="ECO:0000313" key="2">
    <source>
        <dbReference type="EMBL" id="MDP9651493.1"/>
    </source>
</evidence>